<dbReference type="PROSITE" id="PS50829">
    <property type="entry name" value="GYF"/>
    <property type="match status" value="1"/>
</dbReference>
<dbReference type="GO" id="GO:0005682">
    <property type="term" value="C:U5 snRNP"/>
    <property type="evidence" value="ECO:0007669"/>
    <property type="project" value="InterPro"/>
</dbReference>
<evidence type="ECO:0000313" key="3">
    <source>
        <dbReference type="EMBL" id="WFD16637.1"/>
    </source>
</evidence>
<name>A0AAJ5Z295_9BASI</name>
<feature type="compositionally biased region" description="Basic and acidic residues" evidence="1">
    <location>
        <begin position="1"/>
        <end position="21"/>
    </location>
</feature>
<protein>
    <recommendedName>
        <fullName evidence="2">GYF domain-containing protein</fullName>
    </recommendedName>
</protein>
<gene>
    <name evidence="3" type="ORF">MARU1_002679</name>
</gene>
<dbReference type="PANTHER" id="PTHR13138:SF3">
    <property type="entry name" value="CD2 ANTIGEN CYTOPLASMIC TAIL-BINDING PROTEIN 2"/>
    <property type="match status" value="1"/>
</dbReference>
<feature type="compositionally biased region" description="Basic and acidic residues" evidence="1">
    <location>
        <begin position="224"/>
        <end position="244"/>
    </location>
</feature>
<feature type="region of interest" description="Disordered" evidence="1">
    <location>
        <begin position="223"/>
        <end position="244"/>
    </location>
</feature>
<dbReference type="SUPFAM" id="SSF55277">
    <property type="entry name" value="GYF domain"/>
    <property type="match status" value="1"/>
</dbReference>
<keyword evidence="4" id="KW-1185">Reference proteome</keyword>
<dbReference type="Gene3D" id="3.30.1490.40">
    <property type="match status" value="1"/>
</dbReference>
<feature type="compositionally biased region" description="Acidic residues" evidence="1">
    <location>
        <begin position="70"/>
        <end position="83"/>
    </location>
</feature>
<dbReference type="InterPro" id="IPR039905">
    <property type="entry name" value="CD2BP2/Lin1"/>
</dbReference>
<reference evidence="3 4" key="1">
    <citation type="submission" date="2023-03" db="EMBL/GenBank/DDBJ databases">
        <title>Mating type loci evolution in Malassezia.</title>
        <authorList>
            <person name="Coelho M.A."/>
        </authorList>
    </citation>
    <scope>NUCLEOTIDE SEQUENCE [LARGE SCALE GENOMIC DNA]</scope>
    <source>
        <strain evidence="3 4">CBS 13387</strain>
    </source>
</reference>
<dbReference type="InterPro" id="IPR003169">
    <property type="entry name" value="GYF"/>
</dbReference>
<dbReference type="EMBL" id="CP119920">
    <property type="protein sequence ID" value="WFD16637.1"/>
    <property type="molecule type" value="Genomic_DNA"/>
</dbReference>
<dbReference type="Proteomes" id="UP001217582">
    <property type="component" value="Chromosome 5"/>
</dbReference>
<dbReference type="InterPro" id="IPR035445">
    <property type="entry name" value="GYF-like_dom_sf"/>
</dbReference>
<dbReference type="AlphaFoldDB" id="A0AAJ5Z295"/>
<feature type="domain" description="GYF" evidence="2">
    <location>
        <begin position="350"/>
        <end position="423"/>
    </location>
</feature>
<sequence>MKRKANEGALRAPEKRAHLDENVLDDLDLEAHAVRQQKLRRGRVMTQGYESDESDNDSGVPHRRAKQEAEDKEDDEEDEDDMFAEPKEQSSRKEKRFLKLSDIEGQEFGAGTHMDGDDDDEGEEDNRFIHDQDPEYELEQALKSTRHEDANADAERTPPGSPGRDVQRVKKQGMGFRMESFNMKAEMESGQFDEDGNYIRNERDQYSQNDRWLEGNYSKKSIRAAHEAQRRREQAEIEREKQQDAEFPTMEHAMKQLAECLMPGESVLDALQRLGAASKRSKDDTKAIAQFERLTHVSGTLMSHFGQMNIYDEVYESLVRLVRRAKIVAEDWDPSRTLNEEHEAPASPTGSLWEYKWTPAYLGHMAKAHDQPVDPETRIFGPFSQTELMEWAQQGYFGANKENIYVRKIHTHDWSTWYDAGLP</sequence>
<accession>A0AAJ5Z295</accession>
<evidence type="ECO:0000313" key="4">
    <source>
        <dbReference type="Proteomes" id="UP001217582"/>
    </source>
</evidence>
<feature type="region of interest" description="Disordered" evidence="1">
    <location>
        <begin position="1"/>
        <end position="167"/>
    </location>
</feature>
<feature type="compositionally biased region" description="Basic and acidic residues" evidence="1">
    <location>
        <begin position="84"/>
        <end position="102"/>
    </location>
</feature>
<dbReference type="PANTHER" id="PTHR13138">
    <property type="entry name" value="PROTEIN LIN1"/>
    <property type="match status" value="1"/>
</dbReference>
<feature type="compositionally biased region" description="Basic and acidic residues" evidence="1">
    <location>
        <begin position="145"/>
        <end position="156"/>
    </location>
</feature>
<evidence type="ECO:0000256" key="1">
    <source>
        <dbReference type="SAM" id="MobiDB-lite"/>
    </source>
</evidence>
<evidence type="ECO:0000259" key="2">
    <source>
        <dbReference type="PROSITE" id="PS50829"/>
    </source>
</evidence>
<organism evidence="3 4">
    <name type="scientific">Malassezia arunalokei</name>
    <dbReference type="NCBI Taxonomy" id="1514897"/>
    <lineage>
        <taxon>Eukaryota</taxon>
        <taxon>Fungi</taxon>
        <taxon>Dikarya</taxon>
        <taxon>Basidiomycota</taxon>
        <taxon>Ustilaginomycotina</taxon>
        <taxon>Malasseziomycetes</taxon>
        <taxon>Malasseziales</taxon>
        <taxon>Malasseziaceae</taxon>
        <taxon>Malassezia</taxon>
    </lineage>
</organism>
<proteinExistence type="predicted"/>